<keyword evidence="3" id="KW-1185">Reference proteome</keyword>
<protein>
    <recommendedName>
        <fullName evidence="1">F-box domain-containing protein</fullName>
    </recommendedName>
</protein>
<evidence type="ECO:0000313" key="3">
    <source>
        <dbReference type="Proteomes" id="UP001360953"/>
    </source>
</evidence>
<dbReference type="InterPro" id="IPR036047">
    <property type="entry name" value="F-box-like_dom_sf"/>
</dbReference>
<dbReference type="Proteomes" id="UP001360953">
    <property type="component" value="Unassembled WGS sequence"/>
</dbReference>
<dbReference type="GeneID" id="92036201"/>
<dbReference type="EMBL" id="JBBPEH010000010">
    <property type="protein sequence ID" value="KAK7533322.1"/>
    <property type="molecule type" value="Genomic_DNA"/>
</dbReference>
<dbReference type="CDD" id="cd09917">
    <property type="entry name" value="F-box_SF"/>
    <property type="match status" value="1"/>
</dbReference>
<organism evidence="2 3">
    <name type="scientific">Phyllosticta citribraziliensis</name>
    <dbReference type="NCBI Taxonomy" id="989973"/>
    <lineage>
        <taxon>Eukaryota</taxon>
        <taxon>Fungi</taxon>
        <taxon>Dikarya</taxon>
        <taxon>Ascomycota</taxon>
        <taxon>Pezizomycotina</taxon>
        <taxon>Dothideomycetes</taxon>
        <taxon>Dothideomycetes incertae sedis</taxon>
        <taxon>Botryosphaeriales</taxon>
        <taxon>Phyllostictaceae</taxon>
        <taxon>Phyllosticta</taxon>
    </lineage>
</organism>
<proteinExistence type="predicted"/>
<name>A0ABR1LDL9_9PEZI</name>
<sequence>MSAKATMLIASELSQQPYSALERLPGEMVSAIARFVSPRDILSLRLASKKLHHEMDREMKWALKGAVRPFYLEFSQLLNFKWVGERRIAKHLTSIVFKRPSISNFAETEFYKKQFIPTAHKALKGFENLESVSIMLWNPMDLSLGMGGDPDDIPWCFETISQMLQGLEHDISFSADNRHYRCEVPRLGICKRTIDEVILRGGNDLFTDLDDMLAALWSGITNTLLSGCQYPSILRLSQMFVKQSFVDRIYSPTKAPDVLFLEDVVEFAQFHADEDGDEDGIFGRDARRCAFQRLVSHPKYNLRELSLVRCQPSGRNESWIPFFEALKKHKHLENLRFEDVRGVRFDWDSDGNLDNGTRLPEIIKELGMEQALDKMINAYRQVAR</sequence>
<accession>A0ABR1LDL9</accession>
<comment type="caution">
    <text evidence="2">The sequence shown here is derived from an EMBL/GenBank/DDBJ whole genome shotgun (WGS) entry which is preliminary data.</text>
</comment>
<evidence type="ECO:0000259" key="1">
    <source>
        <dbReference type="PROSITE" id="PS50181"/>
    </source>
</evidence>
<dbReference type="SUPFAM" id="SSF81383">
    <property type="entry name" value="F-box domain"/>
    <property type="match status" value="1"/>
</dbReference>
<evidence type="ECO:0000313" key="2">
    <source>
        <dbReference type="EMBL" id="KAK7533322.1"/>
    </source>
</evidence>
<dbReference type="PROSITE" id="PS50181">
    <property type="entry name" value="FBOX"/>
    <property type="match status" value="1"/>
</dbReference>
<dbReference type="RefSeq" id="XP_066652715.1">
    <property type="nucleotide sequence ID" value="XM_066803295.1"/>
</dbReference>
<dbReference type="InterPro" id="IPR001810">
    <property type="entry name" value="F-box_dom"/>
</dbReference>
<gene>
    <name evidence="2" type="ORF">J3D65DRAFT_670524</name>
</gene>
<reference evidence="2 3" key="1">
    <citation type="submission" date="2024-04" db="EMBL/GenBank/DDBJ databases">
        <title>Phyllosticta paracitricarpa is synonymous to the EU quarantine fungus P. citricarpa based on phylogenomic analyses.</title>
        <authorList>
            <consortium name="Lawrence Berkeley National Laboratory"/>
            <person name="Van ingen-buijs V.A."/>
            <person name="Van westerhoven A.C."/>
            <person name="Haridas S."/>
            <person name="Skiadas P."/>
            <person name="Martin F."/>
            <person name="Groenewald J.Z."/>
            <person name="Crous P.W."/>
            <person name="Seidl M.F."/>
        </authorList>
    </citation>
    <scope>NUCLEOTIDE SEQUENCE [LARGE SCALE GENOMIC DNA]</scope>
    <source>
        <strain evidence="2 3">CPC 17464</strain>
    </source>
</reference>
<feature type="domain" description="F-box" evidence="1">
    <location>
        <begin position="18"/>
        <end position="64"/>
    </location>
</feature>